<sequence length="188" mass="20537">MAAIELTPATCNRLQNPDDYPILVSRPIVRVDETEELVDRSICGFTARYRLKIVDGDGVELSVVVPDNAKLGEGSAPPGSSLQAGSILQIDQMLRLPNGREHIILIHSGEIVTEDHELIITDLEKVFRQALHETTFKELLVQKGVSPEMVDNFFALLLQIEEVTREAAASRSPSVGPVGAMSPTQPSQ</sequence>
<proteinExistence type="predicted"/>
<evidence type="ECO:0000313" key="2">
    <source>
        <dbReference type="EMBL" id="TBU58329.1"/>
    </source>
</evidence>
<evidence type="ECO:0000256" key="1">
    <source>
        <dbReference type="SAM" id="MobiDB-lite"/>
    </source>
</evidence>
<feature type="region of interest" description="Disordered" evidence="1">
    <location>
        <begin position="168"/>
        <end position="188"/>
    </location>
</feature>
<dbReference type="EMBL" id="ML145126">
    <property type="protein sequence ID" value="TBU58329.1"/>
    <property type="molecule type" value="Genomic_DNA"/>
</dbReference>
<evidence type="ECO:0000313" key="3">
    <source>
        <dbReference type="Proteomes" id="UP000292082"/>
    </source>
</evidence>
<gene>
    <name evidence="2" type="ORF">BD310DRAFT_851566</name>
</gene>
<organism evidence="2 3">
    <name type="scientific">Dichomitus squalens</name>
    <dbReference type="NCBI Taxonomy" id="114155"/>
    <lineage>
        <taxon>Eukaryota</taxon>
        <taxon>Fungi</taxon>
        <taxon>Dikarya</taxon>
        <taxon>Basidiomycota</taxon>
        <taxon>Agaricomycotina</taxon>
        <taxon>Agaricomycetes</taxon>
        <taxon>Polyporales</taxon>
        <taxon>Polyporaceae</taxon>
        <taxon>Dichomitus</taxon>
    </lineage>
</organism>
<dbReference type="AlphaFoldDB" id="A0A4Q9PV73"/>
<dbReference type="Proteomes" id="UP000292082">
    <property type="component" value="Unassembled WGS sequence"/>
</dbReference>
<protein>
    <submittedName>
        <fullName evidence="2">Uncharacterized protein</fullName>
    </submittedName>
</protein>
<keyword evidence="3" id="KW-1185">Reference proteome</keyword>
<name>A0A4Q9PV73_9APHY</name>
<accession>A0A4Q9PV73</accession>
<reference evidence="2 3" key="1">
    <citation type="submission" date="2019-01" db="EMBL/GenBank/DDBJ databases">
        <title>Draft genome sequences of three monokaryotic isolates of the white-rot basidiomycete fungus Dichomitus squalens.</title>
        <authorList>
            <consortium name="DOE Joint Genome Institute"/>
            <person name="Lopez S.C."/>
            <person name="Andreopoulos B."/>
            <person name="Pangilinan J."/>
            <person name="Lipzen A."/>
            <person name="Riley R."/>
            <person name="Ahrendt S."/>
            <person name="Ng V."/>
            <person name="Barry K."/>
            <person name="Daum C."/>
            <person name="Grigoriev I.V."/>
            <person name="Hilden K.S."/>
            <person name="Makela M.R."/>
            <person name="de Vries R.P."/>
        </authorList>
    </citation>
    <scope>NUCLEOTIDE SEQUENCE [LARGE SCALE GENOMIC DNA]</scope>
    <source>
        <strain evidence="2 3">CBS 464.89</strain>
    </source>
</reference>